<organism evidence="1 2">
    <name type="scientific">Cyclobacterium qasimii M12-11B</name>
    <dbReference type="NCBI Taxonomy" id="641524"/>
    <lineage>
        <taxon>Bacteria</taxon>
        <taxon>Pseudomonadati</taxon>
        <taxon>Bacteroidota</taxon>
        <taxon>Cytophagia</taxon>
        <taxon>Cytophagales</taxon>
        <taxon>Cyclobacteriaceae</taxon>
        <taxon>Cyclobacterium</taxon>
    </lineage>
</organism>
<dbReference type="STRING" id="641524.ADICYQ_4663"/>
<comment type="caution">
    <text evidence="1">The sequence shown here is derived from an EMBL/GenBank/DDBJ whole genome shotgun (WGS) entry which is preliminary data.</text>
</comment>
<reference evidence="1 2" key="1">
    <citation type="journal article" date="2013" name="Genome Announc.">
        <title>Draft Genome Sequence of Cyclobacterium qasimii Strain M12-11BT, Isolated from Arctic Marine Sediment.</title>
        <authorList>
            <person name="Shivaji S."/>
            <person name="Ara S."/>
            <person name="Singh A."/>
            <person name="Kumar Pinnaka A."/>
        </authorList>
    </citation>
    <scope>NUCLEOTIDE SEQUENCE [LARGE SCALE GENOMIC DNA]</scope>
    <source>
        <strain evidence="1 2">M12-11B</strain>
    </source>
</reference>
<sequence>MFFLNQLVIVDTTLLQFPSKIEGEFNVYKGKTPDFRFPSSVYDFSLL</sequence>
<dbReference type="Proteomes" id="UP000014974">
    <property type="component" value="Unassembled WGS sequence"/>
</dbReference>
<dbReference type="AlphaFoldDB" id="S7V8V8"/>
<gene>
    <name evidence="1" type="ORF">ADICYQ_4663</name>
</gene>
<evidence type="ECO:0000313" key="2">
    <source>
        <dbReference type="Proteomes" id="UP000014974"/>
    </source>
</evidence>
<protein>
    <submittedName>
        <fullName evidence="1">Uncharacterized protein</fullName>
    </submittedName>
</protein>
<accession>S7V8V8</accession>
<dbReference type="EMBL" id="ATNM01000149">
    <property type="protein sequence ID" value="EPR66321.1"/>
    <property type="molecule type" value="Genomic_DNA"/>
</dbReference>
<name>S7V8V8_9BACT</name>
<proteinExistence type="predicted"/>
<evidence type="ECO:0000313" key="1">
    <source>
        <dbReference type="EMBL" id="EPR66321.1"/>
    </source>
</evidence>